<dbReference type="Pfam" id="PF00497">
    <property type="entry name" value="SBP_bac_3"/>
    <property type="match status" value="1"/>
</dbReference>
<dbReference type="PROSITE" id="PS01039">
    <property type="entry name" value="SBP_BACTERIAL_3"/>
    <property type="match status" value="1"/>
</dbReference>
<dbReference type="STRING" id="1121316.SAMN02745207_01713"/>
<dbReference type="InterPro" id="IPR018313">
    <property type="entry name" value="SBP_3_CS"/>
</dbReference>
<feature type="signal peptide" evidence="5">
    <location>
        <begin position="1"/>
        <end position="18"/>
    </location>
</feature>
<reference evidence="8 9" key="1">
    <citation type="submission" date="2016-11" db="EMBL/GenBank/DDBJ databases">
        <authorList>
            <person name="Jaros S."/>
            <person name="Januszkiewicz K."/>
            <person name="Wedrychowicz H."/>
        </authorList>
    </citation>
    <scope>NUCLEOTIDE SEQUENCE [LARGE SCALE GENOMIC DNA]</scope>
    <source>
        <strain evidence="8 9">DSM 8605</strain>
    </source>
</reference>
<dbReference type="AlphaFoldDB" id="A0A1M5UCZ4"/>
<evidence type="ECO:0000259" key="6">
    <source>
        <dbReference type="SMART" id="SM00062"/>
    </source>
</evidence>
<dbReference type="SMART" id="SM00079">
    <property type="entry name" value="PBPe"/>
    <property type="match status" value="1"/>
</dbReference>
<evidence type="ECO:0000256" key="2">
    <source>
        <dbReference type="ARBA" id="ARBA00010333"/>
    </source>
</evidence>
<dbReference type="SMART" id="SM00062">
    <property type="entry name" value="PBPb"/>
    <property type="match status" value="1"/>
</dbReference>
<evidence type="ECO:0000256" key="1">
    <source>
        <dbReference type="ARBA" id="ARBA00004196"/>
    </source>
</evidence>
<keyword evidence="3 5" id="KW-0732">Signal</keyword>
<dbReference type="EMBL" id="FQXM01000007">
    <property type="protein sequence ID" value="SHH60778.1"/>
    <property type="molecule type" value="Genomic_DNA"/>
</dbReference>
<evidence type="ECO:0000313" key="8">
    <source>
        <dbReference type="EMBL" id="SHH60778.1"/>
    </source>
</evidence>
<sequence>MRKIITIFMLAILTFTLAACGSKTNTNTTNNGNTKNEEQVAEQTAYDKIIEKGVMTVGNSPDYPPFETIDEKTGEVVGFDIDLMNAVGEKLGVEIELKQMSFDTIITAVKGEQVDLGWSGFSITPERLEAVDMSDPYLEGGQVIVTTKDSGITSAADLNGEKVAVGIGSTCAEAAKTIEGADVLELDDFNVGFVMVKNKNIKATVADISVANEYVASDDSFIIVGEPLTVEKTAIVAKKGSDKLMEEINKVLKELTEDGTIDSLKEKWGVI</sequence>
<evidence type="ECO:0000256" key="4">
    <source>
        <dbReference type="RuleBase" id="RU003744"/>
    </source>
</evidence>
<protein>
    <submittedName>
        <fullName evidence="8">Polar amino acid transport system substrate-binding protein</fullName>
    </submittedName>
</protein>
<dbReference type="PANTHER" id="PTHR35936:SF17">
    <property type="entry name" value="ARGININE-BINDING EXTRACELLULAR PROTEIN ARTP"/>
    <property type="match status" value="1"/>
</dbReference>
<name>A0A1M5UCZ4_9CLOT</name>
<feature type="chain" id="PRO_5039715696" evidence="5">
    <location>
        <begin position="19"/>
        <end position="271"/>
    </location>
</feature>
<keyword evidence="9" id="KW-1185">Reference proteome</keyword>
<dbReference type="GO" id="GO:0015276">
    <property type="term" value="F:ligand-gated monoatomic ion channel activity"/>
    <property type="evidence" value="ECO:0007669"/>
    <property type="project" value="InterPro"/>
</dbReference>
<evidence type="ECO:0000259" key="7">
    <source>
        <dbReference type="SMART" id="SM00079"/>
    </source>
</evidence>
<dbReference type="InterPro" id="IPR001320">
    <property type="entry name" value="Iontro_rcpt_C"/>
</dbReference>
<gene>
    <name evidence="8" type="ORF">SAMN02745207_01713</name>
</gene>
<dbReference type="InterPro" id="IPR001638">
    <property type="entry name" value="Solute-binding_3/MltF_N"/>
</dbReference>
<accession>A0A1M5UCZ4</accession>
<dbReference type="PROSITE" id="PS51257">
    <property type="entry name" value="PROKAR_LIPOPROTEIN"/>
    <property type="match status" value="1"/>
</dbReference>
<dbReference type="SUPFAM" id="SSF53850">
    <property type="entry name" value="Periplasmic binding protein-like II"/>
    <property type="match status" value="1"/>
</dbReference>
<dbReference type="Gene3D" id="3.40.190.10">
    <property type="entry name" value="Periplasmic binding protein-like II"/>
    <property type="match status" value="2"/>
</dbReference>
<dbReference type="GO" id="GO:0016020">
    <property type="term" value="C:membrane"/>
    <property type="evidence" value="ECO:0007669"/>
    <property type="project" value="InterPro"/>
</dbReference>
<proteinExistence type="inferred from homology"/>
<feature type="domain" description="Solute-binding protein family 3/N-terminal" evidence="6">
    <location>
        <begin position="54"/>
        <end position="271"/>
    </location>
</feature>
<evidence type="ECO:0000256" key="3">
    <source>
        <dbReference type="ARBA" id="ARBA00022729"/>
    </source>
</evidence>
<dbReference type="PANTHER" id="PTHR35936">
    <property type="entry name" value="MEMBRANE-BOUND LYTIC MUREIN TRANSGLYCOSYLASE F"/>
    <property type="match status" value="1"/>
</dbReference>
<feature type="domain" description="Ionotropic glutamate receptor C-terminal" evidence="7">
    <location>
        <begin position="54"/>
        <end position="269"/>
    </location>
</feature>
<comment type="similarity">
    <text evidence="2 4">Belongs to the bacterial solute-binding protein 3 family.</text>
</comment>
<evidence type="ECO:0000256" key="5">
    <source>
        <dbReference type="SAM" id="SignalP"/>
    </source>
</evidence>
<dbReference type="Proteomes" id="UP000184447">
    <property type="component" value="Unassembled WGS sequence"/>
</dbReference>
<organism evidence="8 9">
    <name type="scientific">Clostridium grantii DSM 8605</name>
    <dbReference type="NCBI Taxonomy" id="1121316"/>
    <lineage>
        <taxon>Bacteria</taxon>
        <taxon>Bacillati</taxon>
        <taxon>Bacillota</taxon>
        <taxon>Clostridia</taxon>
        <taxon>Eubacteriales</taxon>
        <taxon>Clostridiaceae</taxon>
        <taxon>Clostridium</taxon>
    </lineage>
</organism>
<evidence type="ECO:0000313" key="9">
    <source>
        <dbReference type="Proteomes" id="UP000184447"/>
    </source>
</evidence>
<dbReference type="OrthoDB" id="9774451at2"/>
<dbReference type="RefSeq" id="WP_073338015.1">
    <property type="nucleotide sequence ID" value="NZ_FQXM01000007.1"/>
</dbReference>
<comment type="subcellular location">
    <subcellularLocation>
        <location evidence="1">Cell envelope</location>
    </subcellularLocation>
</comment>
<dbReference type="GO" id="GO:0030313">
    <property type="term" value="C:cell envelope"/>
    <property type="evidence" value="ECO:0007669"/>
    <property type="project" value="UniProtKB-SubCell"/>
</dbReference>